<comment type="caution">
    <text evidence="4">The sequence shown here is derived from an EMBL/GenBank/DDBJ whole genome shotgun (WGS) entry which is preliminary data.</text>
</comment>
<dbReference type="OrthoDB" id="941443at2"/>
<reference evidence="4 5" key="1">
    <citation type="submission" date="2018-06" db="EMBL/GenBank/DDBJ databases">
        <title>Spirosoma sp. HMF3257 Genome sequencing and assembly.</title>
        <authorList>
            <person name="Kang H."/>
            <person name="Cha I."/>
            <person name="Kim H."/>
            <person name="Kang J."/>
            <person name="Joh K."/>
        </authorList>
    </citation>
    <scope>NUCLEOTIDE SEQUENCE [LARGE SCALE GENOMIC DNA]</scope>
    <source>
        <strain evidence="4 5">HMF3257</strain>
    </source>
</reference>
<dbReference type="Proteomes" id="UP000249016">
    <property type="component" value="Unassembled WGS sequence"/>
</dbReference>
<dbReference type="AlphaFoldDB" id="A0A327NQP2"/>
<dbReference type="InterPro" id="IPR027385">
    <property type="entry name" value="Beta-barrel_OMP"/>
</dbReference>
<sequence>MKKLFVTVLAAGMTTVAFCQKTFILSHQDKKGFFAVSAGASLPVGRFASCSASDDQACMAGNGLVFNLSAGYRVAGPVGLMIRGEQHRNSVNTGAMLDALYRNDSDVWTAKADNWSIMTVMAGPYISIPLSGRFSVDGHLLAGRALAVLPNTSMSGTFGRTEMSLKTTGSQSSAMAFGGGLSLRYRLGRSTAFNLNADYSRADFTFTNLTSTAQSNNSVSTSSSYSSDRTVGVVSVSAGIAVLFGTKYRPF</sequence>
<feature type="domain" description="Outer membrane protein beta-barrel" evidence="3">
    <location>
        <begin position="33"/>
        <end position="209"/>
    </location>
</feature>
<evidence type="ECO:0000313" key="5">
    <source>
        <dbReference type="Proteomes" id="UP000249016"/>
    </source>
</evidence>
<keyword evidence="1 2" id="KW-0732">Signal</keyword>
<dbReference type="EMBL" id="QLII01000001">
    <property type="protein sequence ID" value="RAI76973.1"/>
    <property type="molecule type" value="Genomic_DNA"/>
</dbReference>
<feature type="signal peptide" evidence="2">
    <location>
        <begin position="1"/>
        <end position="19"/>
    </location>
</feature>
<evidence type="ECO:0000313" key="4">
    <source>
        <dbReference type="EMBL" id="RAI76973.1"/>
    </source>
</evidence>
<proteinExistence type="predicted"/>
<evidence type="ECO:0000259" key="3">
    <source>
        <dbReference type="Pfam" id="PF13505"/>
    </source>
</evidence>
<organism evidence="4 5">
    <name type="scientific">Spirosoma telluris</name>
    <dbReference type="NCBI Taxonomy" id="2183553"/>
    <lineage>
        <taxon>Bacteria</taxon>
        <taxon>Pseudomonadati</taxon>
        <taxon>Bacteroidota</taxon>
        <taxon>Cytophagia</taxon>
        <taxon>Cytophagales</taxon>
        <taxon>Cytophagaceae</taxon>
        <taxon>Spirosoma</taxon>
    </lineage>
</organism>
<dbReference type="Pfam" id="PF13505">
    <property type="entry name" value="OMP_b-brl"/>
    <property type="match status" value="1"/>
</dbReference>
<dbReference type="RefSeq" id="WP_111347066.1">
    <property type="nucleotide sequence ID" value="NZ_QLII01000001.1"/>
</dbReference>
<gene>
    <name evidence="4" type="ORF">HMF3257_27410</name>
</gene>
<feature type="chain" id="PRO_5016459495" description="Outer membrane protein beta-barrel domain-containing protein" evidence="2">
    <location>
        <begin position="20"/>
        <end position="251"/>
    </location>
</feature>
<keyword evidence="5" id="KW-1185">Reference proteome</keyword>
<accession>A0A327NQP2</accession>
<evidence type="ECO:0000256" key="1">
    <source>
        <dbReference type="ARBA" id="ARBA00022729"/>
    </source>
</evidence>
<name>A0A327NQP2_9BACT</name>
<protein>
    <recommendedName>
        <fullName evidence="3">Outer membrane protein beta-barrel domain-containing protein</fullName>
    </recommendedName>
</protein>
<dbReference type="Gene3D" id="2.40.160.20">
    <property type="match status" value="1"/>
</dbReference>
<evidence type="ECO:0000256" key="2">
    <source>
        <dbReference type="SAM" id="SignalP"/>
    </source>
</evidence>